<dbReference type="EMBL" id="QPJK01000002">
    <property type="protein sequence ID" value="RCW74480.1"/>
    <property type="molecule type" value="Genomic_DNA"/>
</dbReference>
<dbReference type="InterPro" id="IPR026045">
    <property type="entry name" value="Ferric-bd"/>
</dbReference>
<gene>
    <name evidence="3" type="ORF">DES41_102803</name>
</gene>
<dbReference type="RefSeq" id="WP_114467572.1">
    <property type="nucleotide sequence ID" value="NZ_QPJK01000002.1"/>
</dbReference>
<dbReference type="SUPFAM" id="SSF53850">
    <property type="entry name" value="Periplasmic binding protein-like II"/>
    <property type="match status" value="1"/>
</dbReference>
<organism evidence="3 4">
    <name type="scientific">Pseudorhodoferax soli</name>
    <dbReference type="NCBI Taxonomy" id="545864"/>
    <lineage>
        <taxon>Bacteria</taxon>
        <taxon>Pseudomonadati</taxon>
        <taxon>Pseudomonadota</taxon>
        <taxon>Betaproteobacteria</taxon>
        <taxon>Burkholderiales</taxon>
        <taxon>Comamonadaceae</taxon>
    </lineage>
</organism>
<keyword evidence="4" id="KW-1185">Reference proteome</keyword>
<dbReference type="PANTHER" id="PTHR30006:SF2">
    <property type="entry name" value="ABC TRANSPORTER SUBSTRATE-BINDING PROTEIN"/>
    <property type="match status" value="1"/>
</dbReference>
<name>A0A368Y2E9_9BURK</name>
<dbReference type="Proteomes" id="UP000252884">
    <property type="component" value="Unassembled WGS sequence"/>
</dbReference>
<dbReference type="PANTHER" id="PTHR30006">
    <property type="entry name" value="THIAMINE-BINDING PERIPLASMIC PROTEIN-RELATED"/>
    <property type="match status" value="1"/>
</dbReference>
<keyword evidence="1 2" id="KW-0732">Signal</keyword>
<proteinExistence type="predicted"/>
<dbReference type="AlphaFoldDB" id="A0A368Y2E9"/>
<protein>
    <submittedName>
        <fullName evidence="3">Iron(III) transport system substrate-binding protein</fullName>
    </submittedName>
</protein>
<evidence type="ECO:0000256" key="1">
    <source>
        <dbReference type="ARBA" id="ARBA00022729"/>
    </source>
</evidence>
<evidence type="ECO:0000256" key="2">
    <source>
        <dbReference type="SAM" id="SignalP"/>
    </source>
</evidence>
<accession>A0A368Y2E9</accession>
<evidence type="ECO:0000313" key="3">
    <source>
        <dbReference type="EMBL" id="RCW74480.1"/>
    </source>
</evidence>
<evidence type="ECO:0000313" key="4">
    <source>
        <dbReference type="Proteomes" id="UP000252884"/>
    </source>
</evidence>
<sequence length="351" mass="37868">MAFTRRHFGALAATLAAPALLRAQAQAPSPSPSLEALYAAAKKEGELTWYVVPYPSELAEAMGRRFSERYPGIRVNAVRTTAQVAFQRLNQDIKAGTPACDVFSSTDLAHFLDLKARGLLLKYTPAAVAKVDRHMQNVDPDGAYHVTSAFPMGLVYNKQKVQGADVPTSWNDLLDPKWRGLASVAHPGFSGAAGAWCLEMRRLYGDGWFKKLADNKVQVGRSTIDMVTTVNSGERSISAGPITLAARVADRGNPVGWVVPKEGLVMVVSPSAVMASSKRPNASRLFMEWLIGSDDVVELGRAEFGIPLRTGVQPPGGLPALGSTKTLAPTPKQMRDDLPQVVELWKDAFGV</sequence>
<feature type="signal peptide" evidence="2">
    <location>
        <begin position="1"/>
        <end position="25"/>
    </location>
</feature>
<dbReference type="OrthoDB" id="366726at2"/>
<feature type="chain" id="PRO_5016645584" evidence="2">
    <location>
        <begin position="26"/>
        <end position="351"/>
    </location>
</feature>
<dbReference type="Gene3D" id="3.40.190.10">
    <property type="entry name" value="Periplasmic binding protein-like II"/>
    <property type="match status" value="2"/>
</dbReference>
<dbReference type="PIRSF" id="PIRSF002825">
    <property type="entry name" value="CfbpA"/>
    <property type="match status" value="1"/>
</dbReference>
<dbReference type="Pfam" id="PF13343">
    <property type="entry name" value="SBP_bac_6"/>
    <property type="match status" value="1"/>
</dbReference>
<comment type="caution">
    <text evidence="3">The sequence shown here is derived from an EMBL/GenBank/DDBJ whole genome shotgun (WGS) entry which is preliminary data.</text>
</comment>
<reference evidence="3 4" key="1">
    <citation type="submission" date="2018-07" db="EMBL/GenBank/DDBJ databases">
        <title>Genomic Encyclopedia of Type Strains, Phase IV (KMG-IV): sequencing the most valuable type-strain genomes for metagenomic binning, comparative biology and taxonomic classification.</title>
        <authorList>
            <person name="Goeker M."/>
        </authorList>
    </citation>
    <scope>NUCLEOTIDE SEQUENCE [LARGE SCALE GENOMIC DNA]</scope>
    <source>
        <strain evidence="3 4">DSM 21634</strain>
    </source>
</reference>